<comment type="caution">
    <text evidence="3">The sequence shown here is derived from an EMBL/GenBank/DDBJ whole genome shotgun (WGS) entry which is preliminary data.</text>
</comment>
<sequence>MKAIELEILHRMMKRRATFRATFLVVFFVLATACSLRGQAKPWDIRKDGNRLLLRMDESLLDRPMLHVRHGRDGIHVEWERRGNKLIMQALPVRSLTGVVIPTQSKNGVIPQVLGVFSMLNIPGQGEGVTIDISGFLLSGQSYLKKFGHEDVIRNESYIDRYSSSKDEILVQTQLMVHEGGKETTKAVDFSFFILPKPMRPRLYDKRMGFHFEQHAGNYISGKGSIMRWRLKKKYPGRRLSDPVAPIVFYLDPKMPDTWKPYITAGVLEWLPAFEAAGFTNAIEVREFNREKEYQDPIGMKYSMIKWNNRIGIRGKELQSGSTVNLVVDQRSGEILKCDIVINDFMSLFEQYYVRCAPLDIRVREKTIPEELMGELLQSVTAHEAGHAFGVRDANYGEFAYPFEKMRDLDWLKKMGHTPSVMTYARQNYLVQPTDGIPPKWLHQKVGPTDRYYIEWGYREFPEATTPEEELPYLEALIRRQDTIPWYRHTQLGAEIFGPGQTNEVVENDNPIASTRLGLQNIRRVLDILYEDKGTVLDHETVLRRYDKVLDLWYEQMRHVISLVGGYVEQNHLDFNGGEIYRSISLEQQREALDFLLENAFSPPKWLVDPKCLEGMRYSTNQDVMGGYQQKLLEELLDSFRMKRLEKLEDILGDETLMESVVDRVQQVLFSKVLTGDRYRKELQKNYIKTIMKSLKEKKMDNRYMWYYYSESAKDVFAAKGHELLQTLQRKLRKSDGRSGHVLRCVQWLEEGI</sequence>
<keyword evidence="4" id="KW-1185">Reference proteome</keyword>
<dbReference type="Pfam" id="PF16313">
    <property type="entry name" value="DUF4953"/>
    <property type="match status" value="1"/>
</dbReference>
<keyword evidence="3" id="KW-0482">Metalloprotease</keyword>
<dbReference type="PANTHER" id="PTHR38478:SF1">
    <property type="entry name" value="ZINC DEPENDENT METALLOPROTEASE DOMAIN LIPOPROTEIN"/>
    <property type="match status" value="1"/>
</dbReference>
<dbReference type="InterPro" id="IPR033413">
    <property type="entry name" value="DUF5117"/>
</dbReference>
<gene>
    <name evidence="3" type="ORF">VOP03_10280</name>
</gene>
<name>A0ABU6IRI9_9FLAO</name>
<dbReference type="PROSITE" id="PS51257">
    <property type="entry name" value="PROKAR_LIPOPROTEIN"/>
    <property type="match status" value="1"/>
</dbReference>
<reference evidence="3 4" key="1">
    <citation type="submission" date="2024-01" db="EMBL/GenBank/DDBJ databases">
        <title>The strains designed SYSU M86414 and SYSU M84420 isolated from the marine sediment in San Sha City (Hainan Province, China).</title>
        <authorList>
            <person name="Guo D."/>
        </authorList>
    </citation>
    <scope>NUCLEOTIDE SEQUENCE [LARGE SCALE GENOMIC DNA]</scope>
    <source>
        <strain evidence="3 4">SYSU M84420</strain>
    </source>
</reference>
<keyword evidence="3" id="KW-0378">Hydrolase</keyword>
<accession>A0ABU6IRI9</accession>
<dbReference type="PANTHER" id="PTHR38478">
    <property type="entry name" value="PEPTIDASE M1A AND M12B"/>
    <property type="match status" value="1"/>
</dbReference>
<dbReference type="Pfam" id="PF17148">
    <property type="entry name" value="DUF5117"/>
    <property type="match status" value="1"/>
</dbReference>
<feature type="domain" description="DUF5117" evidence="2">
    <location>
        <begin position="77"/>
        <end position="234"/>
    </location>
</feature>
<dbReference type="GO" id="GO:0008237">
    <property type="term" value="F:metallopeptidase activity"/>
    <property type="evidence" value="ECO:0007669"/>
    <property type="project" value="UniProtKB-KW"/>
</dbReference>
<dbReference type="Proteomes" id="UP001355298">
    <property type="component" value="Unassembled WGS sequence"/>
</dbReference>
<evidence type="ECO:0000313" key="4">
    <source>
        <dbReference type="Proteomes" id="UP001355298"/>
    </source>
</evidence>
<dbReference type="EMBL" id="JAYMGW010000007">
    <property type="protein sequence ID" value="MEC4265735.1"/>
    <property type="molecule type" value="Genomic_DNA"/>
</dbReference>
<dbReference type="SUPFAM" id="SSF55486">
    <property type="entry name" value="Metalloproteases ('zincins'), catalytic domain"/>
    <property type="match status" value="1"/>
</dbReference>
<evidence type="ECO:0000313" key="3">
    <source>
        <dbReference type="EMBL" id="MEC4265735.1"/>
    </source>
</evidence>
<protein>
    <submittedName>
        <fullName evidence="3">Zinc-dependent metalloprotease</fullName>
    </submittedName>
</protein>
<feature type="domain" description="EcxA zinc-binding" evidence="1">
    <location>
        <begin position="367"/>
        <end position="674"/>
    </location>
</feature>
<organism evidence="3 4">
    <name type="scientific">Flagellimonas halotolerans</name>
    <dbReference type="NCBI Taxonomy" id="3112164"/>
    <lineage>
        <taxon>Bacteria</taxon>
        <taxon>Pseudomonadati</taxon>
        <taxon>Bacteroidota</taxon>
        <taxon>Flavobacteriia</taxon>
        <taxon>Flavobacteriales</taxon>
        <taxon>Flavobacteriaceae</taxon>
        <taxon>Flagellimonas</taxon>
    </lineage>
</organism>
<evidence type="ECO:0000259" key="2">
    <source>
        <dbReference type="Pfam" id="PF17148"/>
    </source>
</evidence>
<proteinExistence type="predicted"/>
<keyword evidence="3" id="KW-0645">Protease</keyword>
<evidence type="ECO:0000259" key="1">
    <source>
        <dbReference type="Pfam" id="PF16313"/>
    </source>
</evidence>
<dbReference type="InterPro" id="IPR032534">
    <property type="entry name" value="EcxA_zinc-bd"/>
</dbReference>